<gene>
    <name evidence="2" type="ORF">RMSM_06334</name>
</gene>
<name>M5RMW8_9BACT</name>
<dbReference type="EMBL" id="ANOG01000919">
    <property type="protein sequence ID" value="EMI16732.1"/>
    <property type="molecule type" value="Genomic_DNA"/>
</dbReference>
<evidence type="ECO:0000313" key="2">
    <source>
        <dbReference type="EMBL" id="EMI16732.1"/>
    </source>
</evidence>
<dbReference type="GO" id="GO:0035999">
    <property type="term" value="P:tetrahydrofolate interconversion"/>
    <property type="evidence" value="ECO:0007669"/>
    <property type="project" value="UniProtKB-UniPathway"/>
</dbReference>
<accession>M5RMW8</accession>
<evidence type="ECO:0000313" key="3">
    <source>
        <dbReference type="Proteomes" id="UP000011991"/>
    </source>
</evidence>
<dbReference type="AlphaFoldDB" id="M5RMW8"/>
<reference evidence="2 3" key="1">
    <citation type="journal article" date="2013" name="Mar. Genomics">
        <title>Expression of sulfatases in Rhodopirellula baltica and the diversity of sulfatases in the genus Rhodopirellula.</title>
        <authorList>
            <person name="Wegner C.E."/>
            <person name="Richter-Heitmann T."/>
            <person name="Klindworth A."/>
            <person name="Klockow C."/>
            <person name="Richter M."/>
            <person name="Achstetter T."/>
            <person name="Glockner F.O."/>
            <person name="Harder J."/>
        </authorList>
    </citation>
    <scope>NUCLEOTIDE SEQUENCE [LARGE SCALE GENOMIC DNA]</scope>
    <source>
        <strain evidence="2 3">SM1</strain>
    </source>
</reference>
<protein>
    <submittedName>
        <fullName evidence="2">Uncharacterized protein</fullName>
    </submittedName>
</protein>
<comment type="caution">
    <text evidence="2">The sequence shown here is derived from an EMBL/GenBank/DDBJ whole genome shotgun (WGS) entry which is preliminary data.</text>
</comment>
<dbReference type="Gene3D" id="3.20.20.220">
    <property type="match status" value="1"/>
</dbReference>
<feature type="non-terminal residue" evidence="2">
    <location>
        <position position="1"/>
    </location>
</feature>
<dbReference type="SUPFAM" id="SSF51730">
    <property type="entry name" value="FAD-linked oxidoreductase"/>
    <property type="match status" value="1"/>
</dbReference>
<keyword evidence="3" id="KW-1185">Reference proteome</keyword>
<proteinExistence type="predicted"/>
<dbReference type="UniPathway" id="UPA00193"/>
<organism evidence="2 3">
    <name type="scientific">Rhodopirellula maiorica SM1</name>
    <dbReference type="NCBI Taxonomy" id="1265738"/>
    <lineage>
        <taxon>Bacteria</taxon>
        <taxon>Pseudomonadati</taxon>
        <taxon>Planctomycetota</taxon>
        <taxon>Planctomycetia</taxon>
        <taxon>Pirellulales</taxon>
        <taxon>Pirellulaceae</taxon>
        <taxon>Novipirellula</taxon>
    </lineage>
</organism>
<dbReference type="GO" id="GO:0016491">
    <property type="term" value="F:oxidoreductase activity"/>
    <property type="evidence" value="ECO:0007669"/>
    <property type="project" value="UniProtKB-KW"/>
</dbReference>
<evidence type="ECO:0000256" key="1">
    <source>
        <dbReference type="ARBA" id="ARBA00023002"/>
    </source>
</evidence>
<dbReference type="Proteomes" id="UP000011991">
    <property type="component" value="Unassembled WGS sequence"/>
</dbReference>
<dbReference type="InterPro" id="IPR029041">
    <property type="entry name" value="FAD-linked_oxidoreductase-like"/>
</dbReference>
<keyword evidence="1" id="KW-0560">Oxidoreductase</keyword>
<sequence>EESQFSIGVDHAREQTVDLIKNGVPGIHYYVLNKCDAAEKMLDGLDLCCS</sequence>